<evidence type="ECO:0000313" key="2">
    <source>
        <dbReference type="EMBL" id="KAK6992515.1"/>
    </source>
</evidence>
<dbReference type="Proteomes" id="UP001362999">
    <property type="component" value="Unassembled WGS sequence"/>
</dbReference>
<dbReference type="AlphaFoldDB" id="A0AAV9ZUT0"/>
<sequence>MLAKRWGGLRERARIYLEGIVPEEMPDIVLDLEGDDGEDEEGDVAGDELVDEDGADNDEGQELLIAREIDRFGVWSAIARRNLPFWVEADADAVEQDGKFVEDRKGTSLLDVLFKEGITVYIRISLQLLVMRKHAGLFALQTIYKQMELSGFYRADDSVRNWSEYVLASNTVEPGYSWEGGEEAVG</sequence>
<dbReference type="EMBL" id="JAWWNJ010000109">
    <property type="protein sequence ID" value="KAK6992515.1"/>
    <property type="molecule type" value="Genomic_DNA"/>
</dbReference>
<evidence type="ECO:0000256" key="1">
    <source>
        <dbReference type="SAM" id="MobiDB-lite"/>
    </source>
</evidence>
<feature type="region of interest" description="Disordered" evidence="1">
    <location>
        <begin position="32"/>
        <end position="55"/>
    </location>
</feature>
<organism evidence="2 3">
    <name type="scientific">Favolaschia claudopus</name>
    <dbReference type="NCBI Taxonomy" id="2862362"/>
    <lineage>
        <taxon>Eukaryota</taxon>
        <taxon>Fungi</taxon>
        <taxon>Dikarya</taxon>
        <taxon>Basidiomycota</taxon>
        <taxon>Agaricomycotina</taxon>
        <taxon>Agaricomycetes</taxon>
        <taxon>Agaricomycetidae</taxon>
        <taxon>Agaricales</taxon>
        <taxon>Marasmiineae</taxon>
        <taxon>Mycenaceae</taxon>
        <taxon>Favolaschia</taxon>
    </lineage>
</organism>
<comment type="caution">
    <text evidence="2">The sequence shown here is derived from an EMBL/GenBank/DDBJ whole genome shotgun (WGS) entry which is preliminary data.</text>
</comment>
<name>A0AAV9ZUT0_9AGAR</name>
<gene>
    <name evidence="2" type="ORF">R3P38DRAFT_2802346</name>
</gene>
<evidence type="ECO:0000313" key="3">
    <source>
        <dbReference type="Proteomes" id="UP001362999"/>
    </source>
</evidence>
<protein>
    <submittedName>
        <fullName evidence="2">Uncharacterized protein</fullName>
    </submittedName>
</protein>
<reference evidence="2 3" key="1">
    <citation type="journal article" date="2024" name="J Genomics">
        <title>Draft genome sequencing and assembly of Favolaschia claudopus CIRM-BRFM 2984 isolated from oak limbs.</title>
        <authorList>
            <person name="Navarro D."/>
            <person name="Drula E."/>
            <person name="Chaduli D."/>
            <person name="Cazenave R."/>
            <person name="Ahrendt S."/>
            <person name="Wang J."/>
            <person name="Lipzen A."/>
            <person name="Daum C."/>
            <person name="Barry K."/>
            <person name="Grigoriev I.V."/>
            <person name="Favel A."/>
            <person name="Rosso M.N."/>
            <person name="Martin F."/>
        </authorList>
    </citation>
    <scope>NUCLEOTIDE SEQUENCE [LARGE SCALE GENOMIC DNA]</scope>
    <source>
        <strain evidence="2 3">CIRM-BRFM 2984</strain>
    </source>
</reference>
<accession>A0AAV9ZUT0</accession>
<keyword evidence="3" id="KW-1185">Reference proteome</keyword>
<proteinExistence type="predicted"/>